<evidence type="ECO:0000256" key="5">
    <source>
        <dbReference type="ARBA" id="ARBA00047942"/>
    </source>
</evidence>
<dbReference type="Gene3D" id="3.40.50.150">
    <property type="entry name" value="Vaccinia Virus protein VP39"/>
    <property type="match status" value="1"/>
</dbReference>
<dbReference type="InterPro" id="IPR050953">
    <property type="entry name" value="N4_N6_ade-DNA_methylase"/>
</dbReference>
<evidence type="ECO:0000256" key="3">
    <source>
        <dbReference type="ARBA" id="ARBA00022679"/>
    </source>
</evidence>
<dbReference type="SUPFAM" id="SSF53335">
    <property type="entry name" value="S-adenosyl-L-methionine-dependent methyltransferases"/>
    <property type="match status" value="1"/>
</dbReference>
<dbReference type="RefSeq" id="WP_367652354.1">
    <property type="nucleotide sequence ID" value="NZ_VCYH01000002.1"/>
</dbReference>
<dbReference type="EC" id="2.1.1.72" evidence="1"/>
<dbReference type="NCBIfam" id="NF033452">
    <property type="entry name" value="BREX_1_MTaseX"/>
    <property type="match status" value="1"/>
</dbReference>
<dbReference type="PANTHER" id="PTHR33841">
    <property type="entry name" value="DNA METHYLTRANSFERASE YEEA-RELATED"/>
    <property type="match status" value="1"/>
</dbReference>
<dbReference type="PRINTS" id="PR00507">
    <property type="entry name" value="N12N6MTFRASE"/>
</dbReference>
<evidence type="ECO:0000256" key="1">
    <source>
        <dbReference type="ARBA" id="ARBA00011900"/>
    </source>
</evidence>
<evidence type="ECO:0000313" key="7">
    <source>
        <dbReference type="EMBL" id="MDN7024118.1"/>
    </source>
</evidence>
<evidence type="ECO:0000313" key="8">
    <source>
        <dbReference type="Proteomes" id="UP001168338"/>
    </source>
</evidence>
<keyword evidence="8" id="KW-1185">Reference proteome</keyword>
<evidence type="ECO:0000256" key="2">
    <source>
        <dbReference type="ARBA" id="ARBA00022603"/>
    </source>
</evidence>
<comment type="catalytic activity">
    <reaction evidence="5">
        <text>a 2'-deoxyadenosine in DNA + S-adenosyl-L-methionine = an N(6)-methyl-2'-deoxyadenosine in DNA + S-adenosyl-L-homocysteine + H(+)</text>
        <dbReference type="Rhea" id="RHEA:15197"/>
        <dbReference type="Rhea" id="RHEA-COMP:12418"/>
        <dbReference type="Rhea" id="RHEA-COMP:12419"/>
        <dbReference type="ChEBI" id="CHEBI:15378"/>
        <dbReference type="ChEBI" id="CHEBI:57856"/>
        <dbReference type="ChEBI" id="CHEBI:59789"/>
        <dbReference type="ChEBI" id="CHEBI:90615"/>
        <dbReference type="ChEBI" id="CHEBI:90616"/>
        <dbReference type="EC" id="2.1.1.72"/>
    </reaction>
</comment>
<evidence type="ECO:0000256" key="4">
    <source>
        <dbReference type="ARBA" id="ARBA00022691"/>
    </source>
</evidence>
<dbReference type="PROSITE" id="PS00092">
    <property type="entry name" value="N6_MTASE"/>
    <property type="match status" value="1"/>
</dbReference>
<keyword evidence="4" id="KW-0949">S-adenosyl-L-methionine</keyword>
<name>A0ABT8M860_9EURY</name>
<dbReference type="InterPro" id="IPR002052">
    <property type="entry name" value="DNA_methylase_N6_adenine_CS"/>
</dbReference>
<evidence type="ECO:0000259" key="6">
    <source>
        <dbReference type="Pfam" id="PF07669"/>
    </source>
</evidence>
<gene>
    <name evidence="7" type="primary">pglX</name>
    <name evidence="7" type="ORF">FGU65_04300</name>
</gene>
<dbReference type="InterPro" id="IPR011639">
    <property type="entry name" value="MethylTrfase_TaqI-like_dom"/>
</dbReference>
<dbReference type="PANTHER" id="PTHR33841:SF1">
    <property type="entry name" value="DNA METHYLTRANSFERASE A"/>
    <property type="match status" value="1"/>
</dbReference>
<reference evidence="7" key="1">
    <citation type="submission" date="2019-05" db="EMBL/GenBank/DDBJ databases">
        <title>Methanoculleus sp. FWC-SCC1, a methanogenic archaeon isolated from deep marine cold seep.</title>
        <authorList>
            <person name="Chen Y.-W."/>
            <person name="Chen S.-C."/>
            <person name="Teng N.-H."/>
            <person name="Lai M.-C."/>
        </authorList>
    </citation>
    <scope>NUCLEOTIDE SEQUENCE</scope>
    <source>
        <strain evidence="7">FWC-SCC1</strain>
    </source>
</reference>
<keyword evidence="3" id="KW-0808">Transferase</keyword>
<accession>A0ABT8M860</accession>
<dbReference type="EMBL" id="VCYH01000002">
    <property type="protein sequence ID" value="MDN7024118.1"/>
    <property type="molecule type" value="Genomic_DNA"/>
</dbReference>
<dbReference type="InterPro" id="IPR029063">
    <property type="entry name" value="SAM-dependent_MTases_sf"/>
</dbReference>
<dbReference type="Pfam" id="PF07669">
    <property type="entry name" value="Eco57I"/>
    <property type="match status" value="1"/>
</dbReference>
<protein>
    <recommendedName>
        <fullName evidence="1">site-specific DNA-methyltransferase (adenine-specific)</fullName>
        <ecNumber evidence="1">2.1.1.72</ecNumber>
    </recommendedName>
</protein>
<keyword evidence="2" id="KW-0489">Methyltransferase</keyword>
<proteinExistence type="predicted"/>
<dbReference type="InterPro" id="IPR047939">
    <property type="entry name" value="BREX_1_PglX"/>
</dbReference>
<feature type="domain" description="Type II methyltransferase M.TaqI-like" evidence="6">
    <location>
        <begin position="387"/>
        <end position="647"/>
    </location>
</feature>
<comment type="caution">
    <text evidence="7">The sequence shown here is derived from an EMBL/GenBank/DDBJ whole genome shotgun (WGS) entry which is preliminary data.</text>
</comment>
<sequence length="1404" mass="159515">MWGAEPCPLLMSGFACGMPWIVRYAGSSSAGLTWSSSDMEAEQKKILKPLVLALRHLLEGRYDEHGTWHGGDLEARMNSLGVWWDRDPLPPDAVAYQSEEDRHAREVIDAYLTLREEVGIDRRAAIEEFVRETAYSWANRLLVLRCMEARDLIDPQVVLTKEVYGGRSQAHNRLVQRHPERCSGADGGLFAMFEEAFVRHAKYLPLLFDPKAPGVALRPSVAALKKCIGFLSGTESVNGNGQAANEVFAAPDALGWAYQYWNTEEKDRVFEKVRTKKAKIQGADIIPATQLYTEPYMVKFLVQNSLGATWMGMYPDSDLADTWEYYVKDADRAPVRRKNVENITFLDPACGSGHFLIEAFDLFYRMYEAEGKYTDPETICKKILARNLYGIDIDERAVQIARAALWMKAAERVFDFSGTPKNIIATNIRLPKGKDHLTAFLQKHPEDRPLQPALETIFEGLAHADELGSLLQIEEPVERELRHLRERLGGQTTLSTSGLTGQTSFTGSMTDEDWEAWKDGVIERLAGHFTAEAEAADLVNAFFSQNAGKGVRLFELLSKRYDVVAANPPYMGSKNMNPAFKNFIQKYYPSGKRDLYSAFLLQGFSLTQKNGLIAMITPQTWMFLRSFIELRNQLLQKTTFMNLVHLGPRAFEEIGGEVVSVTLFISQNALPSKNNRFCAYRLVDVQSASEKSKQLVISIESNDGNFFKKVQLDFLKIYESPIPYWVSDEVLTLLGTEKKLPRYGLPFRGLDCGNTSRFLRYTWESGSSSRWVPYCKGGGYSKWWGFDYYEVDWSHDGKRIKSVDNSITPNEQYYFKEHLTYSYVANRNLSVRYVPDGTLVGVKGPGILTTENYKWAVLSILNSRLPTFLLRLTSPGMEFTTGYLQLLTFPNLESFEKSGFLIKLGKITFEYKKFQLSRDLIERNFDYKKDFQTHFNDSYIKELRVSSLIHLLEGNIEYLSILAYGVTPSFVEAVVSETGTPAGWHPLITTYDTIPPLSNDLPEIPQEIPDHLAEHERRNLSPDDIATMRANLRTLYEGGPGAKIGVEDDNTSDDGEEETVAGAYIPIPPETFLEELSQKLQIHPISVYWLLKEGIEQEGWRCIPEEQRITADRFTVMILRMLGHRWPKQIEAGEPIPDWADADGIIPLTSGSGEATLLERVRERIAEEFPGGSPAAIEREFEEVMGKSLEDWLHTEFFKHHTKQFKKRPIAWQVQSGRFTKKQQPAFACMVYYHKLDGDSLYKIKNQYVGPLRQKYETEMRGIEGIPTGSRTETQEKRYRELGDLVAELKVFGDALTEVAESGFLSKALDKIAKKEPLDAWCSIDGKRPAPADQDAFLRQERSYIPDINDGVRVNVVPLQKAGLLAADVIAKKDLEKAISDRAEWRGDERRWCREGKLPKCGWW</sequence>
<organism evidence="7 8">
    <name type="scientific">Methanoculleus frigidifontis</name>
    <dbReference type="NCBI Taxonomy" id="2584085"/>
    <lineage>
        <taxon>Archaea</taxon>
        <taxon>Methanobacteriati</taxon>
        <taxon>Methanobacteriota</taxon>
        <taxon>Stenosarchaea group</taxon>
        <taxon>Methanomicrobia</taxon>
        <taxon>Methanomicrobiales</taxon>
        <taxon>Methanomicrobiaceae</taxon>
        <taxon>Methanoculleus</taxon>
    </lineage>
</organism>
<dbReference type="Proteomes" id="UP001168338">
    <property type="component" value="Unassembled WGS sequence"/>
</dbReference>